<dbReference type="EMBL" id="JBBNAE010000009">
    <property type="protein sequence ID" value="KAK9096792.1"/>
    <property type="molecule type" value="Genomic_DNA"/>
</dbReference>
<comment type="caution">
    <text evidence="2">The sequence shown here is derived from an EMBL/GenBank/DDBJ whole genome shotgun (WGS) entry which is preliminary data.</text>
</comment>
<dbReference type="Proteomes" id="UP001417504">
    <property type="component" value="Unassembled WGS sequence"/>
</dbReference>
<accession>A0AAP0HTK3</accession>
<keyword evidence="3" id="KW-1185">Reference proteome</keyword>
<proteinExistence type="predicted"/>
<sequence length="121" mass="13380">MKRVDSIIEEVIEDLIKQGYGHCSSIEGHEVVTLLVERVNKVNVEPAQNETNVLPTFTKGASSSKQPSNLLCSFLDDLKVMVVNSGDVGAGLQMVHKDMSSLEKKAKKWKSKYNPNKGNYS</sequence>
<feature type="region of interest" description="Disordered" evidence="1">
    <location>
        <begin position="100"/>
        <end position="121"/>
    </location>
</feature>
<name>A0AAP0HTK3_9MAGN</name>
<evidence type="ECO:0000256" key="1">
    <source>
        <dbReference type="SAM" id="MobiDB-lite"/>
    </source>
</evidence>
<feature type="compositionally biased region" description="Low complexity" evidence="1">
    <location>
        <begin position="112"/>
        <end position="121"/>
    </location>
</feature>
<gene>
    <name evidence="2" type="ORF">Sjap_022289</name>
</gene>
<evidence type="ECO:0000313" key="3">
    <source>
        <dbReference type="Proteomes" id="UP001417504"/>
    </source>
</evidence>
<evidence type="ECO:0000313" key="2">
    <source>
        <dbReference type="EMBL" id="KAK9096792.1"/>
    </source>
</evidence>
<organism evidence="2 3">
    <name type="scientific">Stephania japonica</name>
    <dbReference type="NCBI Taxonomy" id="461633"/>
    <lineage>
        <taxon>Eukaryota</taxon>
        <taxon>Viridiplantae</taxon>
        <taxon>Streptophyta</taxon>
        <taxon>Embryophyta</taxon>
        <taxon>Tracheophyta</taxon>
        <taxon>Spermatophyta</taxon>
        <taxon>Magnoliopsida</taxon>
        <taxon>Ranunculales</taxon>
        <taxon>Menispermaceae</taxon>
        <taxon>Menispermoideae</taxon>
        <taxon>Cissampelideae</taxon>
        <taxon>Stephania</taxon>
    </lineage>
</organism>
<dbReference type="AlphaFoldDB" id="A0AAP0HTK3"/>
<reference evidence="2 3" key="1">
    <citation type="submission" date="2024-01" db="EMBL/GenBank/DDBJ databases">
        <title>Genome assemblies of Stephania.</title>
        <authorList>
            <person name="Yang L."/>
        </authorList>
    </citation>
    <scope>NUCLEOTIDE SEQUENCE [LARGE SCALE GENOMIC DNA]</scope>
    <source>
        <strain evidence="2">QJT</strain>
        <tissue evidence="2">Leaf</tissue>
    </source>
</reference>
<protein>
    <submittedName>
        <fullName evidence="2">Uncharacterized protein</fullName>
    </submittedName>
</protein>